<gene>
    <name evidence="10" type="ORF">GGQ66_000965</name>
</gene>
<keyword evidence="3 7" id="KW-0812">Transmembrane</keyword>
<feature type="region of interest" description="Disordered" evidence="6">
    <location>
        <begin position="686"/>
        <end position="709"/>
    </location>
</feature>
<feature type="transmembrane region" description="Helical" evidence="7">
    <location>
        <begin position="296"/>
        <end position="315"/>
    </location>
</feature>
<feature type="transmembrane region" description="Helical" evidence="7">
    <location>
        <begin position="441"/>
        <end position="464"/>
    </location>
</feature>
<keyword evidence="2" id="KW-1003">Cell membrane</keyword>
<dbReference type="RefSeq" id="WP_237358790.1">
    <property type="nucleotide sequence ID" value="NZ_JACIDU010000003.1"/>
</dbReference>
<feature type="transmembrane region" description="Helical" evidence="7">
    <location>
        <begin position="321"/>
        <end position="339"/>
    </location>
</feature>
<feature type="transmembrane region" description="Helical" evidence="7">
    <location>
        <begin position="359"/>
        <end position="381"/>
    </location>
</feature>
<evidence type="ECO:0000256" key="7">
    <source>
        <dbReference type="SAM" id="Phobius"/>
    </source>
</evidence>
<feature type="transmembrane region" description="Helical" evidence="7">
    <location>
        <begin position="254"/>
        <end position="275"/>
    </location>
</feature>
<feature type="transmembrane region" description="Helical" evidence="7">
    <location>
        <begin position="406"/>
        <end position="429"/>
    </location>
</feature>
<evidence type="ECO:0000256" key="1">
    <source>
        <dbReference type="ARBA" id="ARBA00004651"/>
    </source>
</evidence>
<keyword evidence="11" id="KW-1185">Reference proteome</keyword>
<proteinExistence type="predicted"/>
<dbReference type="PANTHER" id="PTHR30619:SF1">
    <property type="entry name" value="RECOMBINATION PROTEIN 2"/>
    <property type="match status" value="1"/>
</dbReference>
<feature type="transmembrane region" description="Helical" evidence="7">
    <location>
        <begin position="500"/>
        <end position="517"/>
    </location>
</feature>
<evidence type="ECO:0000313" key="10">
    <source>
        <dbReference type="EMBL" id="MBB4102430.1"/>
    </source>
</evidence>
<comment type="caution">
    <text evidence="10">The sequence shown here is derived from an EMBL/GenBank/DDBJ whole genome shotgun (WGS) entry which is preliminary data.</text>
</comment>
<name>A0A7W6JZK5_9HYPH</name>
<dbReference type="Pfam" id="PF13567">
    <property type="entry name" value="DUF4131"/>
    <property type="match status" value="1"/>
</dbReference>
<organism evidence="10 11">
    <name type="scientific">Allorhizobium borbori</name>
    <dbReference type="NCBI Taxonomy" id="485907"/>
    <lineage>
        <taxon>Bacteria</taxon>
        <taxon>Pseudomonadati</taxon>
        <taxon>Pseudomonadota</taxon>
        <taxon>Alphaproteobacteria</taxon>
        <taxon>Hyphomicrobiales</taxon>
        <taxon>Rhizobiaceae</taxon>
        <taxon>Rhizobium/Agrobacterium group</taxon>
        <taxon>Allorhizobium</taxon>
    </lineage>
</organism>
<dbReference type="InterPro" id="IPR004477">
    <property type="entry name" value="ComEC_N"/>
</dbReference>
<sequence length="786" mass="84202">MVETEIAHGRAFLFAPVFLGLGAVLWFGAEQDPKPAIFRVLLFMGGVLTLMFRSRLPAVSLPAAAIALVAAGMWLAASETAHKATILLDSPVTVNLTGRVVSREAVAGGGFRYIVDVLETANPVLKRPPRRVALIVRARHATLADGQGIAGRARLSPPSGPAMPGLTDFAFSSYFQEIGAIGFFYGAPHPAVIDALPQNFRTGARAWISHLRSVIGERIRSIIPGDAGAFATAMVTDERRAMTRETAEALRLSGLAHIIAISGLNMALSAGIFFVGLRMVLSLHQGFAQSFPIKKLAAVGALAGVTAYYLLSGSAVSAERAWLMMSIMLIAVLIGRPSISMRNVALSALVILILSPSDVMGASFQMSFAATVALVAGYALLKDSGREDARPSALPARALLIKGWHFVWGIALTSIIGGVSTAIFSIAHFQQLALWGLPANLAAMPIVSFIVMPAGLLAMLLMPFSLDAWPLRIMGFGLELVIDVAKEVASWGGEGGAGLMPPYVFSLVVIGFLLLTLLKTRLRLAGAIIIAATLASTAILPGRSKPAIIVAEGGDLIGLIGARGIATNRERPPSFIFSQWRRALTTSAHLRPTMLRGVSGSGQRDKIRHRTLNADEEQAAQKEMTLVFSESEPDRFTCQEKAWCAARYRHGLSDEVRIVYAEDAAFIGIACQSADIIITPVRLRQSRCPTGSKGSKASDTGSRVSSGEVSAGRGTITRLLTATHLSRSGSITIRFEDGKADRMQIETARNNTIRPWTRHRLYDWRSDRFVDDSVETTSSQLSDSDE</sequence>
<dbReference type="EMBL" id="JACIDU010000003">
    <property type="protein sequence ID" value="MBB4102430.1"/>
    <property type="molecule type" value="Genomic_DNA"/>
</dbReference>
<accession>A0A7W6JZK5</accession>
<evidence type="ECO:0000256" key="4">
    <source>
        <dbReference type="ARBA" id="ARBA00022989"/>
    </source>
</evidence>
<dbReference type="PANTHER" id="PTHR30619">
    <property type="entry name" value="DNA INTERNALIZATION/COMPETENCE PROTEIN COMEC/REC2"/>
    <property type="match status" value="1"/>
</dbReference>
<dbReference type="InterPro" id="IPR052159">
    <property type="entry name" value="Competence_DNA_uptake"/>
</dbReference>
<feature type="transmembrane region" description="Helical" evidence="7">
    <location>
        <begin position="12"/>
        <end position="29"/>
    </location>
</feature>
<keyword evidence="4 7" id="KW-1133">Transmembrane helix</keyword>
<dbReference type="NCBIfam" id="TIGR00360">
    <property type="entry name" value="ComEC_N-term"/>
    <property type="match status" value="1"/>
</dbReference>
<evidence type="ECO:0000256" key="3">
    <source>
        <dbReference type="ARBA" id="ARBA00022692"/>
    </source>
</evidence>
<evidence type="ECO:0000256" key="5">
    <source>
        <dbReference type="ARBA" id="ARBA00023136"/>
    </source>
</evidence>
<feature type="compositionally biased region" description="Polar residues" evidence="6">
    <location>
        <begin position="687"/>
        <end position="708"/>
    </location>
</feature>
<evidence type="ECO:0000256" key="6">
    <source>
        <dbReference type="SAM" id="MobiDB-lite"/>
    </source>
</evidence>
<evidence type="ECO:0000256" key="2">
    <source>
        <dbReference type="ARBA" id="ARBA00022475"/>
    </source>
</evidence>
<feature type="domain" description="DUF4131" evidence="9">
    <location>
        <begin position="40"/>
        <end position="187"/>
    </location>
</feature>
<reference evidence="10 11" key="1">
    <citation type="submission" date="2020-08" db="EMBL/GenBank/DDBJ databases">
        <title>Genomic Encyclopedia of Type Strains, Phase IV (KMG-IV): sequencing the most valuable type-strain genomes for metagenomic binning, comparative biology and taxonomic classification.</title>
        <authorList>
            <person name="Goeker M."/>
        </authorList>
    </citation>
    <scope>NUCLEOTIDE SEQUENCE [LARGE SCALE GENOMIC DNA]</scope>
    <source>
        <strain evidence="10 11">DSM 26385</strain>
    </source>
</reference>
<evidence type="ECO:0000313" key="11">
    <source>
        <dbReference type="Proteomes" id="UP000584824"/>
    </source>
</evidence>
<dbReference type="Pfam" id="PF03772">
    <property type="entry name" value="Competence"/>
    <property type="match status" value="1"/>
</dbReference>
<evidence type="ECO:0000259" key="8">
    <source>
        <dbReference type="Pfam" id="PF03772"/>
    </source>
</evidence>
<feature type="transmembrane region" description="Helical" evidence="7">
    <location>
        <begin position="524"/>
        <end position="542"/>
    </location>
</feature>
<comment type="subcellular location">
    <subcellularLocation>
        <location evidence="1">Cell membrane</location>
        <topology evidence="1">Multi-pass membrane protein</topology>
    </subcellularLocation>
</comment>
<evidence type="ECO:0000259" key="9">
    <source>
        <dbReference type="Pfam" id="PF13567"/>
    </source>
</evidence>
<keyword evidence="5 7" id="KW-0472">Membrane</keyword>
<dbReference type="AlphaFoldDB" id="A0A7W6JZK5"/>
<dbReference type="InterPro" id="IPR025405">
    <property type="entry name" value="DUF4131"/>
</dbReference>
<dbReference type="Proteomes" id="UP000584824">
    <property type="component" value="Unassembled WGS sequence"/>
</dbReference>
<feature type="transmembrane region" description="Helical" evidence="7">
    <location>
        <begin position="59"/>
        <end position="77"/>
    </location>
</feature>
<protein>
    <submittedName>
        <fullName evidence="10">ComEC/Rec2-related protein</fullName>
    </submittedName>
</protein>
<feature type="domain" description="ComEC/Rec2-related protein" evidence="8">
    <location>
        <begin position="235"/>
        <end position="518"/>
    </location>
</feature>
<feature type="transmembrane region" description="Helical" evidence="7">
    <location>
        <begin position="35"/>
        <end position="52"/>
    </location>
</feature>
<dbReference type="GO" id="GO:0005886">
    <property type="term" value="C:plasma membrane"/>
    <property type="evidence" value="ECO:0007669"/>
    <property type="project" value="UniProtKB-SubCell"/>
</dbReference>